<name>A0A1H2U0E2_9GAMM</name>
<accession>A0A1H2U0E2</accession>
<keyword evidence="2" id="KW-1185">Reference proteome</keyword>
<dbReference type="EMBL" id="FNNI01000002">
    <property type="protein sequence ID" value="SDW49695.1"/>
    <property type="molecule type" value="Genomic_DNA"/>
</dbReference>
<protein>
    <submittedName>
        <fullName evidence="1">Uncharacterized protein</fullName>
    </submittedName>
</protein>
<evidence type="ECO:0000313" key="1">
    <source>
        <dbReference type="EMBL" id="SDW49695.1"/>
    </source>
</evidence>
<organism evidence="1 2">
    <name type="scientific">Aidingimonas halophila</name>
    <dbReference type="NCBI Taxonomy" id="574349"/>
    <lineage>
        <taxon>Bacteria</taxon>
        <taxon>Pseudomonadati</taxon>
        <taxon>Pseudomonadota</taxon>
        <taxon>Gammaproteobacteria</taxon>
        <taxon>Oceanospirillales</taxon>
        <taxon>Halomonadaceae</taxon>
        <taxon>Aidingimonas</taxon>
    </lineage>
</organism>
<proteinExistence type="predicted"/>
<reference evidence="1 2" key="1">
    <citation type="submission" date="2016-10" db="EMBL/GenBank/DDBJ databases">
        <authorList>
            <person name="de Groot N.N."/>
        </authorList>
    </citation>
    <scope>NUCLEOTIDE SEQUENCE [LARGE SCALE GENOMIC DNA]</scope>
    <source>
        <strain evidence="1 2">DSM 19219</strain>
    </source>
</reference>
<gene>
    <name evidence="1" type="ORF">SAMN05443545_10238</name>
</gene>
<sequence length="56" mass="5853">MHLAVAAYQGPRCFIVFDATGDTFGEVQLAVVADLGAVEVIESVDDLGQALFLGIV</sequence>
<dbReference type="Proteomes" id="UP000198500">
    <property type="component" value="Unassembled WGS sequence"/>
</dbReference>
<evidence type="ECO:0000313" key="2">
    <source>
        <dbReference type="Proteomes" id="UP000198500"/>
    </source>
</evidence>
<dbReference type="AlphaFoldDB" id="A0A1H2U0E2"/>